<organism evidence="4 5">
    <name type="scientific">Acanthoscelides obtectus</name>
    <name type="common">Bean weevil</name>
    <name type="synonym">Bruchus obtectus</name>
    <dbReference type="NCBI Taxonomy" id="200917"/>
    <lineage>
        <taxon>Eukaryota</taxon>
        <taxon>Metazoa</taxon>
        <taxon>Ecdysozoa</taxon>
        <taxon>Arthropoda</taxon>
        <taxon>Hexapoda</taxon>
        <taxon>Insecta</taxon>
        <taxon>Pterygota</taxon>
        <taxon>Neoptera</taxon>
        <taxon>Endopterygota</taxon>
        <taxon>Coleoptera</taxon>
        <taxon>Polyphaga</taxon>
        <taxon>Cucujiformia</taxon>
        <taxon>Chrysomeloidea</taxon>
        <taxon>Chrysomelidae</taxon>
        <taxon>Bruchinae</taxon>
        <taxon>Bruchini</taxon>
        <taxon>Acanthoscelides</taxon>
    </lineage>
</organism>
<reference evidence="4" key="1">
    <citation type="submission" date="2022-03" db="EMBL/GenBank/DDBJ databases">
        <authorList>
            <person name="Sayadi A."/>
        </authorList>
    </citation>
    <scope>NUCLEOTIDE SEQUENCE</scope>
</reference>
<proteinExistence type="predicted"/>
<evidence type="ECO:0000313" key="5">
    <source>
        <dbReference type="Proteomes" id="UP001152888"/>
    </source>
</evidence>
<sequence length="341" mass="39548">MYAFCCILTIIPHILPAFSNTTNISTSTSAEKPKSEHRIENQITVAARDVAYYLRAYKFNEYDRRYVTDPGKGIREYYKKFPKPPLRSLHWEVARYCEVSFHECIDYLGKKVKHTGSKRSDDTCVVIDENNWRTENHSVQINTVDEECKRMRKVDDMVADPFEGPLERFQWRTTASYYMCMYTMLQTKELRQLHDETCDNYANCLEGCDNNDPRADDTKPFACALYSFCPDPCCSNKHLNSPEECWNNPDNPCSRENEPGPHRKCSIVLDRNTDFSDIVLNRWNVSCRCPKSGMEWSSMYGTCVDIDECAIRGKHNCDRRVESCVNLPGSFSFLVFSVNAF</sequence>
<evidence type="ECO:0000256" key="1">
    <source>
        <dbReference type="ARBA" id="ARBA00023157"/>
    </source>
</evidence>
<protein>
    <recommendedName>
        <fullName evidence="3">NOTCH1 EGF-like calcium-binding domain-containing protein</fullName>
    </recommendedName>
</protein>
<evidence type="ECO:0000259" key="3">
    <source>
        <dbReference type="Pfam" id="PF07645"/>
    </source>
</evidence>
<dbReference type="EMBL" id="CAKOFQ010006888">
    <property type="protein sequence ID" value="CAH1979998.1"/>
    <property type="molecule type" value="Genomic_DNA"/>
</dbReference>
<dbReference type="InterPro" id="IPR049883">
    <property type="entry name" value="NOTCH1_EGF-like"/>
</dbReference>
<name>A0A9P0KT83_ACAOB</name>
<dbReference type="Proteomes" id="UP001152888">
    <property type="component" value="Unassembled WGS sequence"/>
</dbReference>
<comment type="caution">
    <text evidence="4">The sequence shown here is derived from an EMBL/GenBank/DDBJ whole genome shotgun (WGS) entry which is preliminary data.</text>
</comment>
<accession>A0A9P0KT83</accession>
<dbReference type="AlphaFoldDB" id="A0A9P0KT83"/>
<keyword evidence="1" id="KW-1015">Disulfide bond</keyword>
<feature type="signal peptide" evidence="2">
    <location>
        <begin position="1"/>
        <end position="19"/>
    </location>
</feature>
<dbReference type="Pfam" id="PF07645">
    <property type="entry name" value="EGF_CA"/>
    <property type="match status" value="1"/>
</dbReference>
<keyword evidence="5" id="KW-1185">Reference proteome</keyword>
<evidence type="ECO:0000313" key="4">
    <source>
        <dbReference type="EMBL" id="CAH1979998.1"/>
    </source>
</evidence>
<gene>
    <name evidence="4" type="ORF">ACAOBT_LOCUS13753</name>
</gene>
<feature type="domain" description="NOTCH1 EGF-like calcium-binding" evidence="3">
    <location>
        <begin position="305"/>
        <end position="332"/>
    </location>
</feature>
<keyword evidence="2" id="KW-0732">Signal</keyword>
<feature type="chain" id="PRO_5040204716" description="NOTCH1 EGF-like calcium-binding domain-containing protein" evidence="2">
    <location>
        <begin position="20"/>
        <end position="341"/>
    </location>
</feature>
<dbReference type="Gene3D" id="2.10.25.10">
    <property type="entry name" value="Laminin"/>
    <property type="match status" value="1"/>
</dbReference>
<evidence type="ECO:0000256" key="2">
    <source>
        <dbReference type="SAM" id="SignalP"/>
    </source>
</evidence>
<dbReference type="OrthoDB" id="5985519at2759"/>